<evidence type="ECO:0000256" key="1">
    <source>
        <dbReference type="ARBA" id="ARBA00023125"/>
    </source>
</evidence>
<sequence>MKYYSRLKPLRLEAKMSQADVAKVLNCSQVGYGMYELGKRKISVEKLMVLAKLYHVSLDYLVGFTDEREGRKSWHDEDEYM</sequence>
<name>A0A346AYX3_9FIRM</name>
<dbReference type="Gene3D" id="1.10.260.40">
    <property type="entry name" value="lambda repressor-like DNA-binding domains"/>
    <property type="match status" value="1"/>
</dbReference>
<dbReference type="InterPro" id="IPR010982">
    <property type="entry name" value="Lambda_DNA-bd_dom_sf"/>
</dbReference>
<accession>A0A346AYX3</accession>
<evidence type="ECO:0000313" key="2">
    <source>
        <dbReference type="EMBL" id="AXL21066.1"/>
    </source>
</evidence>
<dbReference type="SUPFAM" id="SSF47413">
    <property type="entry name" value="lambda repressor-like DNA-binding domains"/>
    <property type="match status" value="1"/>
</dbReference>
<dbReference type="AlphaFoldDB" id="A0A346AYX3"/>
<gene>
    <name evidence="2" type="ORF">DKB62_05505</name>
</gene>
<evidence type="ECO:0000313" key="3">
    <source>
        <dbReference type="Proteomes" id="UP000254337"/>
    </source>
</evidence>
<proteinExistence type="predicted"/>
<dbReference type="GO" id="GO:0003677">
    <property type="term" value="F:DNA binding"/>
    <property type="evidence" value="ECO:0007669"/>
    <property type="project" value="UniProtKB-KW"/>
</dbReference>
<dbReference type="KEGG" id="meg:DKB62_05505"/>
<reference evidence="2 3" key="1">
    <citation type="submission" date="2018-05" db="EMBL/GenBank/DDBJ databases">
        <title>Complete genome sequence of Megasphaera sp. AJH120T, isolated from the ceca of a chicken.</title>
        <authorList>
            <person name="Maki J."/>
            <person name="Looft T."/>
        </authorList>
    </citation>
    <scope>NUCLEOTIDE SEQUENCE [LARGE SCALE GENOMIC DNA]</scope>
    <source>
        <strain evidence="2 3">AJH120</strain>
    </source>
</reference>
<dbReference type="RefSeq" id="WP_087477624.1">
    <property type="nucleotide sequence ID" value="NZ_CALYAU010000021.1"/>
</dbReference>
<dbReference type="Pfam" id="PF01381">
    <property type="entry name" value="HTH_3"/>
    <property type="match status" value="1"/>
</dbReference>
<dbReference type="PANTHER" id="PTHR46558">
    <property type="entry name" value="TRACRIPTIONAL REGULATORY PROTEIN-RELATED-RELATED"/>
    <property type="match status" value="1"/>
</dbReference>
<dbReference type="InterPro" id="IPR001387">
    <property type="entry name" value="Cro/C1-type_HTH"/>
</dbReference>
<protein>
    <submittedName>
        <fullName evidence="2">XRE family transcriptional regulator</fullName>
    </submittedName>
</protein>
<dbReference type="Proteomes" id="UP000254337">
    <property type="component" value="Chromosome"/>
</dbReference>
<dbReference type="CDD" id="cd00093">
    <property type="entry name" value="HTH_XRE"/>
    <property type="match status" value="1"/>
</dbReference>
<dbReference type="OrthoDB" id="9812239at2"/>
<dbReference type="PROSITE" id="PS50943">
    <property type="entry name" value="HTH_CROC1"/>
    <property type="match status" value="1"/>
</dbReference>
<dbReference type="PANTHER" id="PTHR46558:SF11">
    <property type="entry name" value="HTH-TYPE TRANSCRIPTIONAL REGULATOR XRE"/>
    <property type="match status" value="1"/>
</dbReference>
<keyword evidence="3" id="KW-1185">Reference proteome</keyword>
<keyword evidence="1" id="KW-0238">DNA-binding</keyword>
<organism evidence="2 3">
    <name type="scientific">Megasphaera stantonii</name>
    <dbReference type="NCBI Taxonomy" id="2144175"/>
    <lineage>
        <taxon>Bacteria</taxon>
        <taxon>Bacillati</taxon>
        <taxon>Bacillota</taxon>
        <taxon>Negativicutes</taxon>
        <taxon>Veillonellales</taxon>
        <taxon>Veillonellaceae</taxon>
        <taxon>Megasphaera</taxon>
    </lineage>
</organism>
<dbReference type="EMBL" id="CP029462">
    <property type="protein sequence ID" value="AXL21066.1"/>
    <property type="molecule type" value="Genomic_DNA"/>
</dbReference>
<dbReference type="SMART" id="SM00530">
    <property type="entry name" value="HTH_XRE"/>
    <property type="match status" value="1"/>
</dbReference>